<reference evidence="1 2" key="1">
    <citation type="submission" date="2020-08" db="EMBL/GenBank/DDBJ databases">
        <title>Genomic Encyclopedia of Type Strains, Phase IV (KMG-IV): sequencing the most valuable type-strain genomes for metagenomic binning, comparative biology and taxonomic classification.</title>
        <authorList>
            <person name="Goeker M."/>
        </authorList>
    </citation>
    <scope>NUCLEOTIDE SEQUENCE [LARGE SCALE GENOMIC DNA]</scope>
    <source>
        <strain evidence="1 2">DSM 102255</strain>
    </source>
</reference>
<evidence type="ECO:0000313" key="2">
    <source>
        <dbReference type="Proteomes" id="UP000552700"/>
    </source>
</evidence>
<evidence type="ECO:0000313" key="1">
    <source>
        <dbReference type="EMBL" id="MBB6122953.1"/>
    </source>
</evidence>
<proteinExistence type="predicted"/>
<organism evidence="1 2">
    <name type="scientific">Sphingobium subterraneum</name>
    <dbReference type="NCBI Taxonomy" id="627688"/>
    <lineage>
        <taxon>Bacteria</taxon>
        <taxon>Pseudomonadati</taxon>
        <taxon>Pseudomonadota</taxon>
        <taxon>Alphaproteobacteria</taxon>
        <taxon>Sphingomonadales</taxon>
        <taxon>Sphingomonadaceae</taxon>
        <taxon>Sphingobium</taxon>
    </lineage>
</organism>
<gene>
    <name evidence="1" type="ORF">FHS92_000660</name>
</gene>
<dbReference type="AlphaFoldDB" id="A0A841IWC2"/>
<accession>A0A841IWC2</accession>
<name>A0A841IWC2_9SPHN</name>
<dbReference type="Proteomes" id="UP000552700">
    <property type="component" value="Unassembled WGS sequence"/>
</dbReference>
<keyword evidence="2" id="KW-1185">Reference proteome</keyword>
<dbReference type="EMBL" id="JACIJP010000001">
    <property type="protein sequence ID" value="MBB6122953.1"/>
    <property type="molecule type" value="Genomic_DNA"/>
</dbReference>
<comment type="caution">
    <text evidence="1">The sequence shown here is derived from an EMBL/GenBank/DDBJ whole genome shotgun (WGS) entry which is preliminary data.</text>
</comment>
<protein>
    <submittedName>
        <fullName evidence="1">Uncharacterized protein</fullName>
    </submittedName>
</protein>
<sequence>MTDIGAHSRQTILGSEWLVLAESAVQSAIG</sequence>